<evidence type="ECO:0000313" key="4">
    <source>
        <dbReference type="Proteomes" id="UP000030742"/>
    </source>
</evidence>
<dbReference type="Proteomes" id="UP000030742">
    <property type="component" value="Unassembled WGS sequence"/>
</dbReference>
<evidence type="ECO:0000313" key="3">
    <source>
        <dbReference type="EMBL" id="ERL93369.1"/>
    </source>
</evidence>
<dbReference type="OrthoDB" id="5854099at2759"/>
<proteinExistence type="predicted"/>
<evidence type="ECO:0000256" key="1">
    <source>
        <dbReference type="SAM" id="MobiDB-lite"/>
    </source>
</evidence>
<name>U4UHC2_DENPD</name>
<organism evidence="3 4">
    <name type="scientific">Dendroctonus ponderosae</name>
    <name type="common">Mountain pine beetle</name>
    <dbReference type="NCBI Taxonomy" id="77166"/>
    <lineage>
        <taxon>Eukaryota</taxon>
        <taxon>Metazoa</taxon>
        <taxon>Ecdysozoa</taxon>
        <taxon>Arthropoda</taxon>
        <taxon>Hexapoda</taxon>
        <taxon>Insecta</taxon>
        <taxon>Pterygota</taxon>
        <taxon>Neoptera</taxon>
        <taxon>Endopterygota</taxon>
        <taxon>Coleoptera</taxon>
        <taxon>Polyphaga</taxon>
        <taxon>Cucujiformia</taxon>
        <taxon>Curculionidae</taxon>
        <taxon>Scolytinae</taxon>
        <taxon>Dendroctonus</taxon>
    </lineage>
</organism>
<evidence type="ECO:0008006" key="5">
    <source>
        <dbReference type="Google" id="ProtNLM"/>
    </source>
</evidence>
<accession>U4UHC2</accession>
<dbReference type="Pfam" id="PF15002">
    <property type="entry name" value="ERK-JNK_inhib"/>
    <property type="match status" value="1"/>
</dbReference>
<dbReference type="PANTHER" id="PTHR14735">
    <property type="entry name" value="COILED-COIL DOMAIN-CONTAINING PROTEIN 134"/>
    <property type="match status" value="1"/>
</dbReference>
<feature type="chain" id="PRO_5004656599" description="Coiled-coil domain-containing protein 134" evidence="2">
    <location>
        <begin position="20"/>
        <end position="212"/>
    </location>
</feature>
<dbReference type="STRING" id="77166.U4UHC2"/>
<feature type="signal peptide" evidence="2">
    <location>
        <begin position="1"/>
        <end position="19"/>
    </location>
</feature>
<evidence type="ECO:0000256" key="2">
    <source>
        <dbReference type="SAM" id="SignalP"/>
    </source>
</evidence>
<dbReference type="InterPro" id="IPR026321">
    <property type="entry name" value="CC134"/>
</dbReference>
<feature type="region of interest" description="Disordered" evidence="1">
    <location>
        <begin position="171"/>
        <end position="212"/>
    </location>
</feature>
<keyword evidence="2" id="KW-0732">Signal</keyword>
<dbReference type="AlphaFoldDB" id="U4UHC2"/>
<sequence>MNLKLTLLSLAFLFTGLNGANEPELAEQLYKKLLKRRRAEQLAAIKGFQESAKYDQATQTISALGERVFAIIQDSRAVMESSPFIPGVSDFPLDENIRDALSNIIENTAMFSELILRFPDRSVAMLKTNNIWNVLLQWAISYCYQVKYLLDESTIKVLSLASQELNHVPRDPGYVNPYRRAQQKKNQLEEEQQLPKKKRKKLKKGPRLHDEF</sequence>
<gene>
    <name evidence="3" type="ORF">D910_10661</name>
</gene>
<reference evidence="3 4" key="1">
    <citation type="journal article" date="2013" name="Genome Biol.">
        <title>Draft genome of the mountain pine beetle, Dendroctonus ponderosae Hopkins, a major forest pest.</title>
        <authorList>
            <person name="Keeling C.I."/>
            <person name="Yuen M.M."/>
            <person name="Liao N.Y."/>
            <person name="Docking T.R."/>
            <person name="Chan S.K."/>
            <person name="Taylor G.A."/>
            <person name="Palmquist D.L."/>
            <person name="Jackman S.D."/>
            <person name="Nguyen A."/>
            <person name="Li M."/>
            <person name="Henderson H."/>
            <person name="Janes J.K."/>
            <person name="Zhao Y."/>
            <person name="Pandoh P."/>
            <person name="Moore R."/>
            <person name="Sperling F.A."/>
            <person name="Huber D.P."/>
            <person name="Birol I."/>
            <person name="Jones S.J."/>
            <person name="Bohlmann J."/>
        </authorList>
    </citation>
    <scope>NUCLEOTIDE SEQUENCE</scope>
</reference>
<protein>
    <recommendedName>
        <fullName evidence="5">Coiled-coil domain-containing protein 134</fullName>
    </recommendedName>
</protein>
<feature type="compositionally biased region" description="Basic residues" evidence="1">
    <location>
        <begin position="195"/>
        <end position="206"/>
    </location>
</feature>
<dbReference type="PANTHER" id="PTHR14735:SF1">
    <property type="entry name" value="COILED-COIL DOMAIN-CONTAINING PROTEIN 134"/>
    <property type="match status" value="1"/>
</dbReference>
<dbReference type="EMBL" id="KB632354">
    <property type="protein sequence ID" value="ERL93369.1"/>
    <property type="molecule type" value="Genomic_DNA"/>
</dbReference>